<name>A0ABT1CYE9_9PROT</name>
<dbReference type="CDD" id="cd12952">
    <property type="entry name" value="MMP_ACEL2062"/>
    <property type="match status" value="1"/>
</dbReference>
<dbReference type="Proteomes" id="UP001523392">
    <property type="component" value="Unassembled WGS sequence"/>
</dbReference>
<dbReference type="InterPro" id="IPR038555">
    <property type="entry name" value="Zincin_1_sf"/>
</dbReference>
<proteinExistence type="predicted"/>
<dbReference type="SUPFAM" id="SSF55486">
    <property type="entry name" value="Metalloproteases ('zincins'), catalytic domain"/>
    <property type="match status" value="1"/>
</dbReference>
<accession>A0ABT1CYE9</accession>
<dbReference type="EMBL" id="JAFIRR010000005">
    <property type="protein sequence ID" value="MCO6414680.1"/>
    <property type="molecule type" value="Genomic_DNA"/>
</dbReference>
<reference evidence="1 2" key="1">
    <citation type="submission" date="2021-12" db="EMBL/GenBank/DDBJ databases">
        <title>Siccirubricoccus leaddurans sp. nov., a high concentration Zn2+ tolerance bacterium.</title>
        <authorList>
            <person name="Cao Y."/>
        </authorList>
    </citation>
    <scope>NUCLEOTIDE SEQUENCE [LARGE SCALE GENOMIC DNA]</scope>
    <source>
        <strain evidence="1 2">KC 17139</strain>
    </source>
</reference>
<sequence>MPPDPRDLTHRHTTPPSLEDIVALAEVALDALPEALREMVRGTAIIVEDVPDDETLAELGLDSPWDLTGLYRGVPLTQKSVLDVPREPDTVLLYREPILLEWIETGEDLFRLVRNVLVHEIGHHFGLSDEDIARLEGE</sequence>
<dbReference type="RefSeq" id="WP_252951268.1">
    <property type="nucleotide sequence ID" value="NZ_JAFIRR010000005.1"/>
</dbReference>
<comment type="caution">
    <text evidence="1">The sequence shown here is derived from an EMBL/GenBank/DDBJ whole genome shotgun (WGS) entry which is preliminary data.</text>
</comment>
<dbReference type="Gene3D" id="3.30.2010.20">
    <property type="match status" value="1"/>
</dbReference>
<keyword evidence="2" id="KW-1185">Reference proteome</keyword>
<gene>
    <name evidence="1" type="ORF">JYK14_00605</name>
</gene>
<organism evidence="1 2">
    <name type="scientific">Siccirubricoccus soli</name>
    <dbReference type="NCBI Taxonomy" id="2899147"/>
    <lineage>
        <taxon>Bacteria</taxon>
        <taxon>Pseudomonadati</taxon>
        <taxon>Pseudomonadota</taxon>
        <taxon>Alphaproteobacteria</taxon>
        <taxon>Acetobacterales</taxon>
        <taxon>Roseomonadaceae</taxon>
        <taxon>Siccirubricoccus</taxon>
    </lineage>
</organism>
<protein>
    <submittedName>
        <fullName evidence="1">Metallopeptidase family protein</fullName>
    </submittedName>
</protein>
<evidence type="ECO:0000313" key="1">
    <source>
        <dbReference type="EMBL" id="MCO6414680.1"/>
    </source>
</evidence>
<dbReference type="InterPro" id="IPR010428">
    <property type="entry name" value="Zincin_1"/>
</dbReference>
<dbReference type="Pfam" id="PF06262">
    <property type="entry name" value="Zincin_1"/>
    <property type="match status" value="1"/>
</dbReference>
<evidence type="ECO:0000313" key="2">
    <source>
        <dbReference type="Proteomes" id="UP001523392"/>
    </source>
</evidence>